<name>A0A1B6QBX4_SORBI</name>
<dbReference type="FunCoup" id="A0A1B6QBX4">
    <property type="interactions" value="111"/>
</dbReference>
<organism evidence="2 3">
    <name type="scientific">Sorghum bicolor</name>
    <name type="common">Sorghum</name>
    <name type="synonym">Sorghum vulgare</name>
    <dbReference type="NCBI Taxonomy" id="4558"/>
    <lineage>
        <taxon>Eukaryota</taxon>
        <taxon>Viridiplantae</taxon>
        <taxon>Streptophyta</taxon>
        <taxon>Embryophyta</taxon>
        <taxon>Tracheophyta</taxon>
        <taxon>Spermatophyta</taxon>
        <taxon>Magnoliopsida</taxon>
        <taxon>Liliopsida</taxon>
        <taxon>Poales</taxon>
        <taxon>Poaceae</taxon>
        <taxon>PACMAD clade</taxon>
        <taxon>Panicoideae</taxon>
        <taxon>Andropogonodae</taxon>
        <taxon>Andropogoneae</taxon>
        <taxon>Sorghinae</taxon>
        <taxon>Sorghum</taxon>
    </lineage>
</organism>
<dbReference type="SMART" id="SM00384">
    <property type="entry name" value="AT_hook"/>
    <property type="match status" value="2"/>
</dbReference>
<dbReference type="OMA" id="LMNEWEE"/>
<dbReference type="GO" id="GO:0003677">
    <property type="term" value="F:DNA binding"/>
    <property type="evidence" value="ECO:0007669"/>
    <property type="project" value="InterPro"/>
</dbReference>
<sequence length="178" mass="19230">MEGLDELIGLIADLEPDIGTADLDFDDVDIIFDVGIGVSLAKPEKAMPKGRTKDKAELRVLKLGARGPKLMSRKCKIYGVVDGHNASTCLKKEANRVRLASLSCRKRGRPPGSVNRNTMSRAVQGVDNQREINVSVTGDRCVSETDGTTMKDSNHPGEPSVTTRKRGRPAGAKNKCTI</sequence>
<reference evidence="2 3" key="1">
    <citation type="journal article" date="2009" name="Nature">
        <title>The Sorghum bicolor genome and the diversification of grasses.</title>
        <authorList>
            <person name="Paterson A.H."/>
            <person name="Bowers J.E."/>
            <person name="Bruggmann R."/>
            <person name="Dubchak I."/>
            <person name="Grimwood J."/>
            <person name="Gundlach H."/>
            <person name="Haberer G."/>
            <person name="Hellsten U."/>
            <person name="Mitros T."/>
            <person name="Poliakov A."/>
            <person name="Schmutz J."/>
            <person name="Spannagl M."/>
            <person name="Tang H."/>
            <person name="Wang X."/>
            <person name="Wicker T."/>
            <person name="Bharti A.K."/>
            <person name="Chapman J."/>
            <person name="Feltus F.A."/>
            <person name="Gowik U."/>
            <person name="Grigoriev I.V."/>
            <person name="Lyons E."/>
            <person name="Maher C.A."/>
            <person name="Martis M."/>
            <person name="Narechania A."/>
            <person name="Otillar R.P."/>
            <person name="Penning B.W."/>
            <person name="Salamov A.A."/>
            <person name="Wang Y."/>
            <person name="Zhang L."/>
            <person name="Carpita N.C."/>
            <person name="Freeling M."/>
            <person name="Gingle A.R."/>
            <person name="Hash C.T."/>
            <person name="Keller B."/>
            <person name="Klein P."/>
            <person name="Kresovich S."/>
            <person name="McCann M.C."/>
            <person name="Ming R."/>
            <person name="Peterson D.G."/>
            <person name="Mehboob-ur-Rahman"/>
            <person name="Ware D."/>
            <person name="Westhoff P."/>
            <person name="Mayer K.F."/>
            <person name="Messing J."/>
            <person name="Rokhsar D.S."/>
        </authorList>
    </citation>
    <scope>NUCLEOTIDE SEQUENCE [LARGE SCALE GENOMIC DNA]</scope>
    <source>
        <strain evidence="3">cv. BTx623</strain>
    </source>
</reference>
<dbReference type="InParanoid" id="A0A1B6QBX4"/>
<reference evidence="3" key="2">
    <citation type="journal article" date="2018" name="Plant J.">
        <title>The Sorghum bicolor reference genome: improved assembly, gene annotations, a transcriptome atlas, and signatures of genome organization.</title>
        <authorList>
            <person name="McCormick R.F."/>
            <person name="Truong S.K."/>
            <person name="Sreedasyam A."/>
            <person name="Jenkins J."/>
            <person name="Shu S."/>
            <person name="Sims D."/>
            <person name="Kennedy M."/>
            <person name="Amirebrahimi M."/>
            <person name="Weers B.D."/>
            <person name="McKinley B."/>
            <person name="Mattison A."/>
            <person name="Morishige D.T."/>
            <person name="Grimwood J."/>
            <person name="Schmutz J."/>
            <person name="Mullet J.E."/>
        </authorList>
    </citation>
    <scope>NUCLEOTIDE SEQUENCE [LARGE SCALE GENOMIC DNA]</scope>
    <source>
        <strain evidence="3">cv. BTx623</strain>
    </source>
</reference>
<dbReference type="InterPro" id="IPR017956">
    <property type="entry name" value="AT_hook_DNA-bd_motif"/>
</dbReference>
<gene>
    <name evidence="2" type="ORF">SORBI_3002G170400</name>
</gene>
<accession>A0A1B6QBX4</accession>
<keyword evidence="3" id="KW-1185">Reference proteome</keyword>
<proteinExistence type="predicted"/>
<evidence type="ECO:0000256" key="1">
    <source>
        <dbReference type="SAM" id="MobiDB-lite"/>
    </source>
</evidence>
<feature type="region of interest" description="Disordered" evidence="1">
    <location>
        <begin position="138"/>
        <end position="178"/>
    </location>
</feature>
<dbReference type="Proteomes" id="UP000000768">
    <property type="component" value="Chromosome 2"/>
</dbReference>
<evidence type="ECO:0000313" key="2">
    <source>
        <dbReference type="EMBL" id="KXG35419.1"/>
    </source>
</evidence>
<dbReference type="eggNOG" id="ENOG502QSJE">
    <property type="taxonomic scope" value="Eukaryota"/>
</dbReference>
<protein>
    <submittedName>
        <fullName evidence="2">Uncharacterized protein</fullName>
    </submittedName>
</protein>
<dbReference type="EMBL" id="CM000761">
    <property type="protein sequence ID" value="KXG35419.1"/>
    <property type="molecule type" value="Genomic_DNA"/>
</dbReference>
<evidence type="ECO:0000313" key="3">
    <source>
        <dbReference type="Proteomes" id="UP000000768"/>
    </source>
</evidence>
<dbReference type="AlphaFoldDB" id="A0A1B6QBX4"/>
<dbReference type="STRING" id="4558.A0A1B6QBX4"/>
<dbReference type="Gramene" id="KXG35419">
    <property type="protein sequence ID" value="KXG35419"/>
    <property type="gene ID" value="SORBI_3002G170400"/>
</dbReference>